<feature type="coiled-coil region" evidence="1">
    <location>
        <begin position="502"/>
        <end position="648"/>
    </location>
</feature>
<sequence>MEDQEAEEQEHGEFAVMEESTDADEENTAEYEPVGSTVGEEDEYSTDIGPLHSIDQSYQSPHPSSYSVKTSVVRLKSPSDKDFPIEVVKSVLSLEDLEKKRKGIKRRATNVKPPEKKERSPPESAHTKSQNVVMKQEVALKGSVGETVFHRRTTPAYKPSDWKARRSPKREVDGTKQSKLSNVHFDKEAFDALMLSHRLPTKTSRTSADGRSSVRFLEDPDIILEGRRAKSLSPTRKSSVTFDIQDSRHMSNISAPYRGSMSKFSFAGLPPEKGIWPFHKEQEGLALRFKSDQSGSEVSESMTLKRSASTESVLHLEFSRPTSAYIFGKKSITKQQYFDNIIKLEQNSDSDNKVSISYPLGRQLNALEIQKQFGKLSVAGLSVDDGTPNRSFIHDSTKELLRGLLPGMEEEEDRNRMLLSQQMPQDFPEVLDVDNPLMDKFQNILKTHLLNQIDRLTGQIQGLHHELKIVGEDSKKIADFVYKEERFVLKQEEDIESFRLKTNEINEKRMKIEKDVEESRQQHHCQLLTVIKAKKQENELRKEKEMIVDLVNKLKEMEANKEAALKFSKTESENARKEKAKLTDEKLKQDFLLWKLEAEVMRLGREIESSLQRNSSLQEEIKCVTGLLSKAEADLNAKTDENKLLQKAIGESLKCIAIRDKELVVAKEKVDEAKKNWLVMVNSINTYAKDVDKEMGRSEKNTSIRKQLTENLEQLRNKVKKKAAHKNELESNLETLQKYLDDSEANLEEARRAEKETKKEESRLLDEHLKQNRIFNAKKEEYLHKLSYHKKTKNMIHNIEEMINRLAEKNQTQEARITESENILAKLMVECEEAKLTVNKNELEFNSKQSELVASEQILKSIDIKRKKMRDKVLNLTSRIRMKKQKIKELETRMKIADEIQEKNSNAKKLRKLEKLNHTMAKEAETLAKEWLSLQNQVLQQKESRAHQVHEINITRKHNLTMENSKIRNDLMVKKIQSQINKSNKEIFREEKTLERWHQTSCLITSKIENAKLQLIDAQNVFSGNLKDAECEAIQLQKEHCELTNLIQELTEQLTQSHKELLAWEKKWSLALEVKERVDREREAGGELGAMKMEIHRMEVRYNQLKKAQEKLLNDLELCVSRRDKIIDNADAREKRSRLQGKQFSRVQLERKIQEMKNKLNQLIRTRKEMMDEIYSLQKTEAQLKKEHSLIKESVNSLKHGLNQLERQIEEGEVHQHSCLETTVMRQRKCKLLEELKFGKYRCIFKSPDSQLKEKTRLEDELASLYEIVESLKGNFPHLQLQLQQIENTITTDSIYINKCEENENTVTQNGGEKDENQQATA</sequence>
<feature type="coiled-coil region" evidence="1">
    <location>
        <begin position="873"/>
        <end position="930"/>
    </location>
</feature>
<dbReference type="PANTHER" id="PTHR16275:SF8">
    <property type="entry name" value="COILED-COIL DOMAIN-CONTAINING PROTEIN 40"/>
    <property type="match status" value="1"/>
</dbReference>
<keyword evidence="1" id="KW-0175">Coiled coil</keyword>
<dbReference type="EnsemblMetazoa" id="XM_024228178.1">
    <property type="protein sequence ID" value="XP_024083946.1"/>
    <property type="gene ID" value="LOC106672391"/>
</dbReference>
<proteinExistence type="predicted"/>
<feature type="region of interest" description="Disordered" evidence="2">
    <location>
        <begin position="158"/>
        <end position="177"/>
    </location>
</feature>
<feature type="coiled-coil region" evidence="1">
    <location>
        <begin position="1047"/>
        <end position="1115"/>
    </location>
</feature>
<feature type="coiled-coil region" evidence="1">
    <location>
        <begin position="1139"/>
        <end position="1215"/>
    </location>
</feature>
<dbReference type="OrthoDB" id="188741at2759"/>
<evidence type="ECO:0000256" key="1">
    <source>
        <dbReference type="SAM" id="Coils"/>
    </source>
</evidence>
<evidence type="ECO:0000313" key="3">
    <source>
        <dbReference type="EnsemblMetazoa" id="XP_014259268.1"/>
    </source>
</evidence>
<keyword evidence="4" id="KW-1185">Reference proteome</keyword>
<feature type="compositionally biased region" description="Basic residues" evidence="2">
    <location>
        <begin position="100"/>
        <end position="109"/>
    </location>
</feature>
<dbReference type="GeneID" id="106672391"/>
<organism evidence="3 4">
    <name type="scientific">Cimex lectularius</name>
    <name type="common">Bed bug</name>
    <name type="synonym">Acanthia lectularia</name>
    <dbReference type="NCBI Taxonomy" id="79782"/>
    <lineage>
        <taxon>Eukaryota</taxon>
        <taxon>Metazoa</taxon>
        <taxon>Ecdysozoa</taxon>
        <taxon>Arthropoda</taxon>
        <taxon>Hexapoda</taxon>
        <taxon>Insecta</taxon>
        <taxon>Pterygota</taxon>
        <taxon>Neoptera</taxon>
        <taxon>Paraneoptera</taxon>
        <taxon>Hemiptera</taxon>
        <taxon>Heteroptera</taxon>
        <taxon>Panheteroptera</taxon>
        <taxon>Cimicomorpha</taxon>
        <taxon>Cimicidae</taxon>
        <taxon>Cimex</taxon>
    </lineage>
</organism>
<dbReference type="GO" id="GO:0035082">
    <property type="term" value="P:axoneme assembly"/>
    <property type="evidence" value="ECO:0007669"/>
    <property type="project" value="InterPro"/>
</dbReference>
<dbReference type="RefSeq" id="XP_024083946.1">
    <property type="nucleotide sequence ID" value="XM_024228178.1"/>
</dbReference>
<feature type="compositionally biased region" description="Acidic residues" evidence="2">
    <location>
        <begin position="19"/>
        <end position="29"/>
    </location>
</feature>
<feature type="coiled-coil region" evidence="1">
    <location>
        <begin position="698"/>
        <end position="844"/>
    </location>
</feature>
<dbReference type="KEGG" id="clec:106672391"/>
<feature type="compositionally biased region" description="Basic and acidic residues" evidence="2">
    <location>
        <begin position="160"/>
        <end position="176"/>
    </location>
</feature>
<accession>A0A8I6S992</accession>
<feature type="compositionally biased region" description="Acidic residues" evidence="2">
    <location>
        <begin position="1"/>
        <end position="10"/>
    </location>
</feature>
<feature type="compositionally biased region" description="Low complexity" evidence="2">
    <location>
        <begin position="56"/>
        <end position="67"/>
    </location>
</feature>
<evidence type="ECO:0000313" key="4">
    <source>
        <dbReference type="Proteomes" id="UP000494040"/>
    </source>
</evidence>
<dbReference type="OMA" id="RMQRIQK"/>
<reference evidence="3" key="1">
    <citation type="submission" date="2022-01" db="UniProtKB">
        <authorList>
            <consortium name="EnsemblMetazoa"/>
        </authorList>
    </citation>
    <scope>IDENTIFICATION</scope>
</reference>
<feature type="region of interest" description="Disordered" evidence="2">
    <location>
        <begin position="98"/>
        <end position="131"/>
    </location>
</feature>
<dbReference type="InterPro" id="IPR037386">
    <property type="entry name" value="CCDC40"/>
</dbReference>
<evidence type="ECO:0008006" key="5">
    <source>
        <dbReference type="Google" id="ProtNLM"/>
    </source>
</evidence>
<dbReference type="RefSeq" id="XP_014259268.1">
    <property type="nucleotide sequence ID" value="XM_014403782.2"/>
</dbReference>
<name>A0A8I6S992_CIMLE</name>
<dbReference type="GO" id="GO:0005737">
    <property type="term" value="C:cytoplasm"/>
    <property type="evidence" value="ECO:0007669"/>
    <property type="project" value="TreeGrafter"/>
</dbReference>
<dbReference type="EnsemblMetazoa" id="XM_014403782.2">
    <property type="protein sequence ID" value="XP_014259268.1"/>
    <property type="gene ID" value="LOC106672391"/>
</dbReference>
<dbReference type="PANTHER" id="PTHR16275">
    <property type="entry name" value="COILED-COIL DOMAIN-CONTAINING PROTEIN 40"/>
    <property type="match status" value="1"/>
</dbReference>
<feature type="region of interest" description="Disordered" evidence="2">
    <location>
        <begin position="1"/>
        <end position="71"/>
    </location>
</feature>
<evidence type="ECO:0000256" key="2">
    <source>
        <dbReference type="SAM" id="MobiDB-lite"/>
    </source>
</evidence>
<protein>
    <recommendedName>
        <fullName evidence="5">Coiled-coil domain-containing protein 40</fullName>
    </recommendedName>
</protein>
<dbReference type="Proteomes" id="UP000494040">
    <property type="component" value="Unassembled WGS sequence"/>
</dbReference>